<dbReference type="WBParaSite" id="NBR_0002165601-mRNA-1">
    <property type="protein sequence ID" value="NBR_0002165601-mRNA-1"/>
    <property type="gene ID" value="NBR_0002165601"/>
</dbReference>
<organism evidence="4">
    <name type="scientific">Nippostrongylus brasiliensis</name>
    <name type="common">Rat hookworm</name>
    <dbReference type="NCBI Taxonomy" id="27835"/>
    <lineage>
        <taxon>Eukaryota</taxon>
        <taxon>Metazoa</taxon>
        <taxon>Ecdysozoa</taxon>
        <taxon>Nematoda</taxon>
        <taxon>Chromadorea</taxon>
        <taxon>Rhabditida</taxon>
        <taxon>Rhabditina</taxon>
        <taxon>Rhabditomorpha</taxon>
        <taxon>Strongyloidea</taxon>
        <taxon>Heligmosomidae</taxon>
        <taxon>Nippostrongylus</taxon>
    </lineage>
</organism>
<keyword evidence="3" id="KW-1185">Reference proteome</keyword>
<dbReference type="EMBL" id="UYSL01026658">
    <property type="protein sequence ID" value="VDL85808.1"/>
    <property type="molecule type" value="Genomic_DNA"/>
</dbReference>
<sequence length="94" mass="11269">MVARDAAHEAARQAAKEARRERRRKEGHRTKHPPVPLNTFWDQDDQEFIARKNMQRNQRRLHAMQERDETDDTLYEIPMRMPEVDFTRQTAIVA</sequence>
<reference evidence="2 3" key="2">
    <citation type="submission" date="2018-11" db="EMBL/GenBank/DDBJ databases">
        <authorList>
            <consortium name="Pathogen Informatics"/>
        </authorList>
    </citation>
    <scope>NUCLEOTIDE SEQUENCE [LARGE SCALE GENOMIC DNA]</scope>
</reference>
<protein>
    <submittedName>
        <fullName evidence="4">PRP21_like_P domain-containing protein</fullName>
    </submittedName>
</protein>
<evidence type="ECO:0000313" key="4">
    <source>
        <dbReference type="WBParaSite" id="NBR_0002165601-mRNA-1"/>
    </source>
</evidence>
<dbReference type="AlphaFoldDB" id="A0A0N4YWN4"/>
<accession>A0A0N4YWN4</accession>
<gene>
    <name evidence="2" type="ORF">NBR_LOCUS21657</name>
</gene>
<feature type="region of interest" description="Disordered" evidence="1">
    <location>
        <begin position="1"/>
        <end position="40"/>
    </location>
</feature>
<feature type="compositionally biased region" description="Basic and acidic residues" evidence="1">
    <location>
        <begin position="1"/>
        <end position="20"/>
    </location>
</feature>
<evidence type="ECO:0000313" key="3">
    <source>
        <dbReference type="Proteomes" id="UP000271162"/>
    </source>
</evidence>
<feature type="compositionally biased region" description="Basic residues" evidence="1">
    <location>
        <begin position="21"/>
        <end position="32"/>
    </location>
</feature>
<proteinExistence type="predicted"/>
<name>A0A0N4YWN4_NIPBR</name>
<evidence type="ECO:0000256" key="1">
    <source>
        <dbReference type="SAM" id="MobiDB-lite"/>
    </source>
</evidence>
<dbReference type="Proteomes" id="UP000271162">
    <property type="component" value="Unassembled WGS sequence"/>
</dbReference>
<evidence type="ECO:0000313" key="2">
    <source>
        <dbReference type="EMBL" id="VDL85808.1"/>
    </source>
</evidence>
<reference evidence="4" key="1">
    <citation type="submission" date="2017-02" db="UniProtKB">
        <authorList>
            <consortium name="WormBaseParasite"/>
        </authorList>
    </citation>
    <scope>IDENTIFICATION</scope>
</reference>